<dbReference type="OrthoDB" id="468126at2"/>
<protein>
    <recommendedName>
        <fullName evidence="3">DUF4101 domain-containing protein</fullName>
    </recommendedName>
</protein>
<gene>
    <name evidence="1" type="ORF">C7H19_13640</name>
</gene>
<dbReference type="AlphaFoldDB" id="A0A2T1LWF4"/>
<proteinExistence type="predicted"/>
<keyword evidence="2" id="KW-1185">Reference proteome</keyword>
<organism evidence="1 2">
    <name type="scientific">Aphanothece hegewaldii CCALA 016</name>
    <dbReference type="NCBI Taxonomy" id="2107694"/>
    <lineage>
        <taxon>Bacteria</taxon>
        <taxon>Bacillati</taxon>
        <taxon>Cyanobacteriota</taxon>
        <taxon>Cyanophyceae</taxon>
        <taxon>Oscillatoriophycideae</taxon>
        <taxon>Chroococcales</taxon>
        <taxon>Aphanothecaceae</taxon>
        <taxon>Aphanothece</taxon>
    </lineage>
</organism>
<reference evidence="1 2" key="2">
    <citation type="submission" date="2018-03" db="EMBL/GenBank/DDBJ databases">
        <authorList>
            <person name="Keele B.F."/>
        </authorList>
    </citation>
    <scope>NUCLEOTIDE SEQUENCE [LARGE SCALE GENOMIC DNA]</scope>
    <source>
        <strain evidence="1 2">CCALA 016</strain>
    </source>
</reference>
<dbReference type="Proteomes" id="UP000239001">
    <property type="component" value="Unassembled WGS sequence"/>
</dbReference>
<accession>A0A2T1LWF4</accession>
<evidence type="ECO:0000313" key="2">
    <source>
        <dbReference type="Proteomes" id="UP000239001"/>
    </source>
</evidence>
<evidence type="ECO:0000313" key="1">
    <source>
        <dbReference type="EMBL" id="PSF36245.1"/>
    </source>
</evidence>
<dbReference type="RefSeq" id="WP_106457430.1">
    <property type="nucleotide sequence ID" value="NZ_PXOH01000014.1"/>
</dbReference>
<comment type="caution">
    <text evidence="1">The sequence shown here is derived from an EMBL/GenBank/DDBJ whole genome shotgun (WGS) entry which is preliminary data.</text>
</comment>
<dbReference type="EMBL" id="PXOH01000014">
    <property type="protein sequence ID" value="PSF36245.1"/>
    <property type="molecule type" value="Genomic_DNA"/>
</dbReference>
<evidence type="ECO:0008006" key="3">
    <source>
        <dbReference type="Google" id="ProtNLM"/>
    </source>
</evidence>
<name>A0A2T1LWF4_9CHRO</name>
<sequence length="144" mass="16602">MKTHWLKIFIIPLLILMLNACSSLTPPIELAPNGEIVKKAIALQLKQTETALSESLMASSPQFDLNQIKVKNIDPLFIAHLATYHLQGTYNLKLKLPRQKVTQQSNPFDIYLQRQVEGKTWRLLRRDLHDDDAQPQWTSYLIEP</sequence>
<reference evidence="1 2" key="1">
    <citation type="submission" date="2018-03" db="EMBL/GenBank/DDBJ databases">
        <title>The ancient ancestry and fast evolution of plastids.</title>
        <authorList>
            <person name="Moore K.R."/>
            <person name="Magnabosco C."/>
            <person name="Momper L."/>
            <person name="Gold D.A."/>
            <person name="Bosak T."/>
            <person name="Fournier G.P."/>
        </authorList>
    </citation>
    <scope>NUCLEOTIDE SEQUENCE [LARGE SCALE GENOMIC DNA]</scope>
    <source>
        <strain evidence="1 2">CCALA 016</strain>
    </source>
</reference>